<gene>
    <name evidence="1" type="ORF">C8E89_103344</name>
</gene>
<name>A0A318HP61_9MYCO</name>
<accession>A0A318HP61</accession>
<organism evidence="1 2">
    <name type="scientific">Mycolicibacterium moriokaense</name>
    <dbReference type="NCBI Taxonomy" id="39691"/>
    <lineage>
        <taxon>Bacteria</taxon>
        <taxon>Bacillati</taxon>
        <taxon>Actinomycetota</taxon>
        <taxon>Actinomycetes</taxon>
        <taxon>Mycobacteriales</taxon>
        <taxon>Mycobacteriaceae</taxon>
        <taxon>Mycolicibacterium</taxon>
    </lineage>
</organism>
<evidence type="ECO:0000313" key="1">
    <source>
        <dbReference type="EMBL" id="PXX11255.1"/>
    </source>
</evidence>
<dbReference type="EMBL" id="QJJU01000003">
    <property type="protein sequence ID" value="PXX11255.1"/>
    <property type="molecule type" value="Genomic_DNA"/>
</dbReference>
<comment type="caution">
    <text evidence="1">The sequence shown here is derived from an EMBL/GenBank/DDBJ whole genome shotgun (WGS) entry which is preliminary data.</text>
</comment>
<protein>
    <recommendedName>
        <fullName evidence="3">DUF2867 domain-containing protein</fullName>
    </recommendedName>
</protein>
<dbReference type="OrthoDB" id="3296590at2"/>
<reference evidence="2" key="1">
    <citation type="submission" date="2018-05" db="EMBL/GenBank/DDBJ databases">
        <authorList>
            <person name="Deangelis K."/>
            <person name="Huntemann M."/>
            <person name="Clum A."/>
            <person name="Pillay M."/>
            <person name="Palaniappan K."/>
            <person name="Varghese N."/>
            <person name="Mikhailova N."/>
            <person name="Stamatis D."/>
            <person name="Reddy T."/>
            <person name="Daum C."/>
            <person name="Shapiro N."/>
            <person name="Ivanova N."/>
            <person name="Kyrpides N."/>
            <person name="Woyke T."/>
        </authorList>
    </citation>
    <scope>NUCLEOTIDE SEQUENCE [LARGE SCALE GENOMIC DNA]</scope>
    <source>
        <strain evidence="2">GAS496</strain>
    </source>
</reference>
<dbReference type="Proteomes" id="UP000247781">
    <property type="component" value="Unassembled WGS sequence"/>
</dbReference>
<dbReference type="AlphaFoldDB" id="A0A318HP61"/>
<evidence type="ECO:0000313" key="2">
    <source>
        <dbReference type="Proteomes" id="UP000247781"/>
    </source>
</evidence>
<proteinExistence type="predicted"/>
<evidence type="ECO:0008006" key="3">
    <source>
        <dbReference type="Google" id="ProtNLM"/>
    </source>
</evidence>
<keyword evidence="2" id="KW-1185">Reference proteome</keyword>
<reference evidence="1 2" key="2">
    <citation type="submission" date="2018-06" db="EMBL/GenBank/DDBJ databases">
        <title>Sequencing of bacterial isolates from soil warming experiment in Harvard Forest, Massachusetts, USA.</title>
        <authorList>
            <person name="Deangelis K.PhD."/>
        </authorList>
    </citation>
    <scope>NUCLEOTIDE SEQUENCE [LARGE SCALE GENOMIC DNA]</scope>
    <source>
        <strain evidence="1 2">GAS496</strain>
    </source>
</reference>
<sequence length="166" mass="18036">MAAIGCRSTPVSTKVRQVDLPSSVRALSTLPRVDYCDAFLFDVGAAHDECAEDLIREILEGAPLAVRTQLLSGWSAIGLKVGAGSARSILGWEIRRTEPAHVLLGAESRIGMPGELLLRKQDDALLFATFVAQRNLVARAVWAITEPVHVRVVRDILAQASLRLRT</sequence>